<dbReference type="RefSeq" id="WP_014886929.1">
    <property type="nucleotide sequence ID" value="NC_018414.1"/>
</dbReference>
<dbReference type="Gene3D" id="4.10.830.10">
    <property type="entry name" value="30s Ribosomal Protein S14, Chain N"/>
    <property type="match status" value="1"/>
</dbReference>
<dbReference type="HOGENOM" id="CLU_2367598_0_0_6"/>
<dbReference type="KEGG" id="cru:A33U_0181"/>
<dbReference type="GO" id="GO:0003735">
    <property type="term" value="F:structural constituent of ribosome"/>
    <property type="evidence" value="ECO:0007669"/>
    <property type="project" value="InterPro"/>
</dbReference>
<evidence type="ECO:0000313" key="3">
    <source>
        <dbReference type="EMBL" id="AFP83628.1"/>
    </source>
</evidence>
<name>J7GYG4_CARRU</name>
<organism evidence="3 4">
    <name type="scientific">Candidatus Carsonella ruddii CE isolate Thao2000</name>
    <dbReference type="NCBI Taxonomy" id="1202536"/>
    <lineage>
        <taxon>Bacteria</taxon>
        <taxon>Pseudomonadati</taxon>
        <taxon>Pseudomonadota</taxon>
        <taxon>Gammaproteobacteria</taxon>
        <taxon>Oceanospirillales</taxon>
        <taxon>Halomonadaceae</taxon>
        <taxon>Zymobacter group</taxon>
        <taxon>Candidatus Carsonella</taxon>
    </lineage>
</organism>
<dbReference type="Proteomes" id="UP000003932">
    <property type="component" value="Chromosome"/>
</dbReference>
<dbReference type="SUPFAM" id="SSF57716">
    <property type="entry name" value="Glucocorticoid receptor-like (DNA-binding domain)"/>
    <property type="match status" value="1"/>
</dbReference>
<dbReference type="GO" id="GO:0006412">
    <property type="term" value="P:translation"/>
    <property type="evidence" value="ECO:0007669"/>
    <property type="project" value="InterPro"/>
</dbReference>
<gene>
    <name evidence="3" type="primary">rpsN</name>
    <name evidence="3" type="ORF">A33U_0181</name>
</gene>
<dbReference type="PATRIC" id="fig|1202536.3.peg.153"/>
<accession>J7GYG4</accession>
<dbReference type="GO" id="GO:0005840">
    <property type="term" value="C:ribosome"/>
    <property type="evidence" value="ECO:0007669"/>
    <property type="project" value="UniProtKB-KW"/>
</dbReference>
<dbReference type="Pfam" id="PF00253">
    <property type="entry name" value="Ribosomal_S14"/>
    <property type="match status" value="1"/>
</dbReference>
<sequence>MAKKSLIKKNIFIYKNFKKNKKIFSLFFYLNSKKINKKKLLVRYKRRCYISGRSRSVYKRFDLNRNFIRKIGLFGYIIGLEKSSW</sequence>
<evidence type="ECO:0000256" key="2">
    <source>
        <dbReference type="ARBA" id="ARBA00023274"/>
    </source>
</evidence>
<dbReference type="STRING" id="1202536.A33U_0181"/>
<evidence type="ECO:0000256" key="1">
    <source>
        <dbReference type="ARBA" id="ARBA00022980"/>
    </source>
</evidence>
<proteinExistence type="predicted"/>
<dbReference type="EMBL" id="CP003541">
    <property type="protein sequence ID" value="AFP83628.1"/>
    <property type="molecule type" value="Genomic_DNA"/>
</dbReference>
<reference evidence="3 4" key="1">
    <citation type="journal article" date="2012" name="Mol. Biol. Evol.">
        <title>Genome reduction and co-evolution between the primary and secondary bacterial symbionts of psyllids.</title>
        <authorList>
            <person name="Sloan D.B."/>
            <person name="Moran N.A."/>
        </authorList>
    </citation>
    <scope>NUCLEOTIDE SEQUENCE [LARGE SCALE GENOMIC DNA]</scope>
    <source>
        <strain evidence="3 4">CE</strain>
    </source>
</reference>
<dbReference type="GO" id="GO:1990904">
    <property type="term" value="C:ribonucleoprotein complex"/>
    <property type="evidence" value="ECO:0007669"/>
    <property type="project" value="UniProtKB-KW"/>
</dbReference>
<dbReference type="InterPro" id="IPR043140">
    <property type="entry name" value="Ribosomal_uS14_sf"/>
</dbReference>
<dbReference type="OrthoDB" id="9810484at2"/>
<keyword evidence="1 3" id="KW-0689">Ribosomal protein</keyword>
<protein>
    <submittedName>
        <fullName evidence="3">Ribosomal protein S14</fullName>
    </submittedName>
</protein>
<evidence type="ECO:0000313" key="4">
    <source>
        <dbReference type="Proteomes" id="UP000003932"/>
    </source>
</evidence>
<dbReference type="InterPro" id="IPR001209">
    <property type="entry name" value="Ribosomal_uS14"/>
</dbReference>
<keyword evidence="2" id="KW-0687">Ribonucleoprotein</keyword>
<dbReference type="AlphaFoldDB" id="J7GYG4"/>